<evidence type="ECO:0000256" key="1">
    <source>
        <dbReference type="ARBA" id="ARBA00008773"/>
    </source>
</evidence>
<dbReference type="InterPro" id="IPR000490">
    <property type="entry name" value="Glyco_hydro_17"/>
</dbReference>
<evidence type="ECO:0000256" key="4">
    <source>
        <dbReference type="ARBA" id="ARBA00023157"/>
    </source>
</evidence>
<name>A0A9N7NHS3_STRHE</name>
<comment type="similarity">
    <text evidence="1 6">Belongs to the glycosyl hydrolase 17 family.</text>
</comment>
<dbReference type="Pfam" id="PF00332">
    <property type="entry name" value="Glyco_hydro_17"/>
    <property type="match status" value="1"/>
</dbReference>
<dbReference type="FunFam" id="3.20.20.80:FF:000008">
    <property type="entry name" value="Glucan endo-1,3-beta-glucosidase 5"/>
    <property type="match status" value="1"/>
</dbReference>
<dbReference type="EMBL" id="CACSLK010027818">
    <property type="protein sequence ID" value="CAA0830288.1"/>
    <property type="molecule type" value="Genomic_DNA"/>
</dbReference>
<evidence type="ECO:0000256" key="8">
    <source>
        <dbReference type="SAM" id="SignalP"/>
    </source>
</evidence>
<evidence type="ECO:0000313" key="11">
    <source>
        <dbReference type="Proteomes" id="UP001153555"/>
    </source>
</evidence>
<evidence type="ECO:0000256" key="3">
    <source>
        <dbReference type="ARBA" id="ARBA00022801"/>
    </source>
</evidence>
<protein>
    <submittedName>
        <fullName evidence="10">O-Glycosyl hydrolases family 17 protein</fullName>
    </submittedName>
</protein>
<dbReference type="OrthoDB" id="1293114at2759"/>
<keyword evidence="2 8" id="KW-0732">Signal</keyword>
<dbReference type="GO" id="GO:0004553">
    <property type="term" value="F:hydrolase activity, hydrolyzing O-glycosyl compounds"/>
    <property type="evidence" value="ECO:0007669"/>
    <property type="project" value="InterPro"/>
</dbReference>
<gene>
    <name evidence="10" type="ORF">SHERM_25724</name>
</gene>
<dbReference type="PROSITE" id="PS00587">
    <property type="entry name" value="GLYCOSYL_HYDROL_F17"/>
    <property type="match status" value="1"/>
</dbReference>
<dbReference type="InterPro" id="IPR012946">
    <property type="entry name" value="X8"/>
</dbReference>
<dbReference type="Gene3D" id="3.20.20.80">
    <property type="entry name" value="Glycosidases"/>
    <property type="match status" value="1"/>
</dbReference>
<evidence type="ECO:0000256" key="7">
    <source>
        <dbReference type="RuleBase" id="RU004336"/>
    </source>
</evidence>
<accession>A0A9N7NHS3</accession>
<organism evidence="10 11">
    <name type="scientific">Striga hermonthica</name>
    <name type="common">Purple witchweed</name>
    <name type="synonym">Buchnera hermonthica</name>
    <dbReference type="NCBI Taxonomy" id="68872"/>
    <lineage>
        <taxon>Eukaryota</taxon>
        <taxon>Viridiplantae</taxon>
        <taxon>Streptophyta</taxon>
        <taxon>Embryophyta</taxon>
        <taxon>Tracheophyta</taxon>
        <taxon>Spermatophyta</taxon>
        <taxon>Magnoliopsida</taxon>
        <taxon>eudicotyledons</taxon>
        <taxon>Gunneridae</taxon>
        <taxon>Pentapetalae</taxon>
        <taxon>asterids</taxon>
        <taxon>lamiids</taxon>
        <taxon>Lamiales</taxon>
        <taxon>Orobanchaceae</taxon>
        <taxon>Buchnereae</taxon>
        <taxon>Striga</taxon>
    </lineage>
</organism>
<reference evidence="10" key="1">
    <citation type="submission" date="2019-12" db="EMBL/GenBank/DDBJ databases">
        <authorList>
            <person name="Scholes J."/>
        </authorList>
    </citation>
    <scope>NUCLEOTIDE SEQUENCE</scope>
</reference>
<dbReference type="InterPro" id="IPR017853">
    <property type="entry name" value="GH"/>
</dbReference>
<dbReference type="AlphaFoldDB" id="A0A9N7NHS3"/>
<evidence type="ECO:0000259" key="9">
    <source>
        <dbReference type="SMART" id="SM00768"/>
    </source>
</evidence>
<proteinExistence type="inferred from homology"/>
<feature type="domain" description="X8" evidence="9">
    <location>
        <begin position="364"/>
        <end position="452"/>
    </location>
</feature>
<evidence type="ECO:0000256" key="5">
    <source>
        <dbReference type="ARBA" id="ARBA00023295"/>
    </source>
</evidence>
<evidence type="ECO:0000256" key="2">
    <source>
        <dbReference type="ARBA" id="ARBA00022729"/>
    </source>
</evidence>
<keyword evidence="5 7" id="KW-0326">Glycosidase</keyword>
<keyword evidence="4" id="KW-1015">Disulfide bond</keyword>
<evidence type="ECO:0000313" key="10">
    <source>
        <dbReference type="EMBL" id="CAA0830288.1"/>
    </source>
</evidence>
<dbReference type="Proteomes" id="UP001153555">
    <property type="component" value="Unassembled WGS sequence"/>
</dbReference>
<dbReference type="GO" id="GO:0005975">
    <property type="term" value="P:carbohydrate metabolic process"/>
    <property type="evidence" value="ECO:0007669"/>
    <property type="project" value="InterPro"/>
</dbReference>
<evidence type="ECO:0000256" key="6">
    <source>
        <dbReference type="RuleBase" id="RU004335"/>
    </source>
</evidence>
<feature type="chain" id="PRO_5040261845" evidence="8">
    <location>
        <begin position="20"/>
        <end position="494"/>
    </location>
</feature>
<keyword evidence="3 7" id="KW-0378">Hydrolase</keyword>
<sequence length="494" mass="53816">MGFNYFLIIVLLFFTIADRLLVDGLGCNWGLQAAHPLQPEIVVQLMKDNGFDKVKLFEADPGAMRALGRSGIQVMVGIPNDMLAGLASSVRAAEDWVQQNVSNYLSPRGVDIRYVAVGNEPFLKTYDDRFTNVTFPALENIQAALIKAGLGRDVKATVPLNADVYQSVSGLPSGGDFRPDIHSLMTSIVKFLSDNGAPLTINIYPFLSLQADPNFPFDFAFFDGRATSLVDGQYTYSNVFDANYDTLISALDKNGFSNIPVIVGEVGWPTDGDRNANRQLARRFNQGLLDRIARGPGTPKRPDRLPDIYFFSLLDEDAKSVDPGRFERHWGLFYFDGAIKYGLDVGPGRRNLTAAKGVRYLDRQWCVMRADADPTDPGLGPAIGMACTYADCTSLGPGSSCAGLDGRGNASYAFNVYYQTMSQQRGACERFGGLSEITRIDPGAGGDGSCRFEIMIDTGRHVRARNRGTSGAVGPRTASFSMWVGLLVCACLMS</sequence>
<dbReference type="Pfam" id="PF07983">
    <property type="entry name" value="X8"/>
    <property type="match status" value="1"/>
</dbReference>
<keyword evidence="11" id="KW-1185">Reference proteome</keyword>
<dbReference type="SMART" id="SM00768">
    <property type="entry name" value="X8"/>
    <property type="match status" value="1"/>
</dbReference>
<dbReference type="SUPFAM" id="SSF51445">
    <property type="entry name" value="(Trans)glycosidases"/>
    <property type="match status" value="1"/>
</dbReference>
<dbReference type="PANTHER" id="PTHR32227">
    <property type="entry name" value="GLUCAN ENDO-1,3-BETA-GLUCOSIDASE BG1-RELATED-RELATED"/>
    <property type="match status" value="1"/>
</dbReference>
<dbReference type="InterPro" id="IPR044965">
    <property type="entry name" value="Glyco_hydro_17_plant"/>
</dbReference>
<comment type="caution">
    <text evidence="10">The sequence shown here is derived from an EMBL/GenBank/DDBJ whole genome shotgun (WGS) entry which is preliminary data.</text>
</comment>
<feature type="signal peptide" evidence="8">
    <location>
        <begin position="1"/>
        <end position="19"/>
    </location>
</feature>